<name>A0ABQ8MRG3_LABRO</name>
<dbReference type="InterPro" id="IPR005662">
    <property type="entry name" value="GTPase_Era-like"/>
</dbReference>
<dbReference type="PANTHER" id="PTHR42698">
    <property type="entry name" value="GTPASE ERA"/>
    <property type="match status" value="1"/>
</dbReference>
<dbReference type="PROSITE" id="PS50823">
    <property type="entry name" value="KH_TYPE_2"/>
    <property type="match status" value="1"/>
</dbReference>
<comment type="caution">
    <text evidence="8">The sequence shown here is derived from an EMBL/GenBank/DDBJ whole genome shotgun (WGS) entry which is preliminary data.</text>
</comment>
<feature type="compositionally biased region" description="Basic and acidic residues" evidence="6">
    <location>
        <begin position="246"/>
        <end position="264"/>
    </location>
</feature>
<dbReference type="EMBL" id="JACTAM010000005">
    <property type="protein sequence ID" value="KAI2664483.1"/>
    <property type="molecule type" value="Genomic_DNA"/>
</dbReference>
<sequence length="452" mass="50389">MTSRLCETFLRGSLRFSTIRKLSAATEHTPLYLRVSGCSVFGPQTARKCLFHCTPASLVSSGAFLDRLQKGRAVVSDEGLCHHPVSVPSDSSHQFSLLLKDPDQPENAKSLKVVIVGAPNAGKSTLTNQLLGRKVLLDTPGLTTPIKAKKHHLEESLLVDPFASIKEADLVVVLVDVSDKWTRSKLDYEVLKCLALNSDVPAILVLNKVDLLKNKTLLLDITAQLTEGVVSGKKIRIRGAEKPCEKLAAKPHSRHTEPHSESMKDGASQEGQEKNRLSQEELKALKSRRGWPLFKDVFMLSSIDREDVETLKRYLFEGAKPGQWQYHSEVLTDQGPEDVCINTIREKLLQYLPKEQIEIWKESEDGVLDISIKLYVKKDTHMKMVIGSGGNLITRITQEAENDLMKIFLREVRLKISAKLRKKSFPNLQTITPVEDPSHGTILQKGRAAAIL</sequence>
<comment type="subcellular location">
    <subcellularLocation>
        <location evidence="1">Mitochondrion inner membrane</location>
        <topology evidence="1">Peripheral membrane protein</topology>
    </subcellularLocation>
</comment>
<evidence type="ECO:0000313" key="8">
    <source>
        <dbReference type="EMBL" id="KAI2664483.1"/>
    </source>
</evidence>
<dbReference type="Gene3D" id="3.40.50.300">
    <property type="entry name" value="P-loop containing nucleotide triphosphate hydrolases"/>
    <property type="match status" value="2"/>
</dbReference>
<keyword evidence="4" id="KW-0342">GTP-binding</keyword>
<dbReference type="InterPro" id="IPR004044">
    <property type="entry name" value="KH_dom_type_2"/>
</dbReference>
<dbReference type="CDD" id="cd22534">
    <property type="entry name" value="KH-II_Era"/>
    <property type="match status" value="1"/>
</dbReference>
<feature type="region of interest" description="Disordered" evidence="6">
    <location>
        <begin position="246"/>
        <end position="277"/>
    </location>
</feature>
<dbReference type="Pfam" id="PF01926">
    <property type="entry name" value="MMR_HSR1"/>
    <property type="match status" value="1"/>
</dbReference>
<dbReference type="PRINTS" id="PR00449">
    <property type="entry name" value="RASTRNSFRMNG"/>
</dbReference>
<dbReference type="InterPro" id="IPR006073">
    <property type="entry name" value="GTP-bd"/>
</dbReference>
<dbReference type="Pfam" id="PF07650">
    <property type="entry name" value="KH_2"/>
    <property type="match status" value="1"/>
</dbReference>
<dbReference type="InterPro" id="IPR027417">
    <property type="entry name" value="P-loop_NTPase"/>
</dbReference>
<keyword evidence="3 5" id="KW-0694">RNA-binding</keyword>
<dbReference type="Gene3D" id="3.30.300.20">
    <property type="match status" value="1"/>
</dbReference>
<keyword evidence="9" id="KW-1185">Reference proteome</keyword>
<evidence type="ECO:0000256" key="5">
    <source>
        <dbReference type="PROSITE-ProRule" id="PRU00118"/>
    </source>
</evidence>
<dbReference type="SUPFAM" id="SSF52540">
    <property type="entry name" value="P-loop containing nucleoside triphosphate hydrolases"/>
    <property type="match status" value="1"/>
</dbReference>
<dbReference type="Proteomes" id="UP000830375">
    <property type="component" value="Unassembled WGS sequence"/>
</dbReference>
<keyword evidence="2" id="KW-0547">Nucleotide-binding</keyword>
<evidence type="ECO:0000256" key="2">
    <source>
        <dbReference type="ARBA" id="ARBA00022741"/>
    </source>
</evidence>
<evidence type="ECO:0000256" key="1">
    <source>
        <dbReference type="ARBA" id="ARBA00004637"/>
    </source>
</evidence>
<dbReference type="SUPFAM" id="SSF54814">
    <property type="entry name" value="Prokaryotic type KH domain (KH-domain type II)"/>
    <property type="match status" value="1"/>
</dbReference>
<gene>
    <name evidence="8" type="ORF">H4Q32_002705</name>
</gene>
<dbReference type="InterPro" id="IPR009019">
    <property type="entry name" value="KH_sf_prok-type"/>
</dbReference>
<evidence type="ECO:0000313" key="9">
    <source>
        <dbReference type="Proteomes" id="UP000830375"/>
    </source>
</evidence>
<proteinExistence type="predicted"/>
<organism evidence="8 9">
    <name type="scientific">Labeo rohita</name>
    <name type="common">Indian major carp</name>
    <name type="synonym">Cyprinus rohita</name>
    <dbReference type="NCBI Taxonomy" id="84645"/>
    <lineage>
        <taxon>Eukaryota</taxon>
        <taxon>Metazoa</taxon>
        <taxon>Chordata</taxon>
        <taxon>Craniata</taxon>
        <taxon>Vertebrata</taxon>
        <taxon>Euteleostomi</taxon>
        <taxon>Actinopterygii</taxon>
        <taxon>Neopterygii</taxon>
        <taxon>Teleostei</taxon>
        <taxon>Ostariophysi</taxon>
        <taxon>Cypriniformes</taxon>
        <taxon>Cyprinidae</taxon>
        <taxon>Labeoninae</taxon>
        <taxon>Labeonini</taxon>
        <taxon>Labeo</taxon>
    </lineage>
</organism>
<feature type="domain" description="KH type-2" evidence="7">
    <location>
        <begin position="344"/>
        <end position="422"/>
    </location>
</feature>
<reference evidence="8 9" key="1">
    <citation type="submission" date="2022-01" db="EMBL/GenBank/DDBJ databases">
        <title>A high-quality chromosome-level genome assembly of rohu carp, Labeo rohita.</title>
        <authorList>
            <person name="Arick M.A. II"/>
            <person name="Hsu C.-Y."/>
            <person name="Magbanua Z."/>
            <person name="Pechanova O."/>
            <person name="Grover C."/>
            <person name="Miller E."/>
            <person name="Thrash A."/>
            <person name="Ezzel L."/>
            <person name="Alam S."/>
            <person name="Benzie J."/>
            <person name="Hamilton M."/>
            <person name="Karsi A."/>
            <person name="Lawrence M.L."/>
            <person name="Peterson D.G."/>
        </authorList>
    </citation>
    <scope>NUCLEOTIDE SEQUENCE [LARGE SCALE GENOMIC DNA]</scope>
    <source>
        <strain evidence="9">BAU-BD-2019</strain>
        <tissue evidence="8">Blood</tissue>
    </source>
</reference>
<evidence type="ECO:0000259" key="7">
    <source>
        <dbReference type="PROSITE" id="PS50823"/>
    </source>
</evidence>
<evidence type="ECO:0000256" key="3">
    <source>
        <dbReference type="ARBA" id="ARBA00022884"/>
    </source>
</evidence>
<accession>A0ABQ8MRG3</accession>
<evidence type="ECO:0000256" key="4">
    <source>
        <dbReference type="ARBA" id="ARBA00023134"/>
    </source>
</evidence>
<dbReference type="PANTHER" id="PTHR42698:SF1">
    <property type="entry name" value="GTPASE ERA, MITOCHONDRIAL"/>
    <property type="match status" value="1"/>
</dbReference>
<protein>
    <submittedName>
        <fullName evidence="8">GTPase Era, mitochondrial</fullName>
    </submittedName>
</protein>
<evidence type="ECO:0000256" key="6">
    <source>
        <dbReference type="SAM" id="MobiDB-lite"/>
    </source>
</evidence>
<dbReference type="InterPro" id="IPR015946">
    <property type="entry name" value="KH_dom-like_a/b"/>
</dbReference>